<organism evidence="2 3">
    <name type="scientific">Calocera cornea HHB12733</name>
    <dbReference type="NCBI Taxonomy" id="1353952"/>
    <lineage>
        <taxon>Eukaryota</taxon>
        <taxon>Fungi</taxon>
        <taxon>Dikarya</taxon>
        <taxon>Basidiomycota</taxon>
        <taxon>Agaricomycotina</taxon>
        <taxon>Dacrymycetes</taxon>
        <taxon>Dacrymycetales</taxon>
        <taxon>Dacrymycetaceae</taxon>
        <taxon>Calocera</taxon>
    </lineage>
</organism>
<reference evidence="2 3" key="1">
    <citation type="journal article" date="2016" name="Mol. Biol. Evol.">
        <title>Comparative Genomics of Early-Diverging Mushroom-Forming Fungi Provides Insights into the Origins of Lignocellulose Decay Capabilities.</title>
        <authorList>
            <person name="Nagy L.G."/>
            <person name="Riley R."/>
            <person name="Tritt A."/>
            <person name="Adam C."/>
            <person name="Daum C."/>
            <person name="Floudas D."/>
            <person name="Sun H."/>
            <person name="Yadav J.S."/>
            <person name="Pangilinan J."/>
            <person name="Larsson K.H."/>
            <person name="Matsuura K."/>
            <person name="Barry K."/>
            <person name="Labutti K."/>
            <person name="Kuo R."/>
            <person name="Ohm R.A."/>
            <person name="Bhattacharya S.S."/>
            <person name="Shirouzu T."/>
            <person name="Yoshinaga Y."/>
            <person name="Martin F.M."/>
            <person name="Grigoriev I.V."/>
            <person name="Hibbett D.S."/>
        </authorList>
    </citation>
    <scope>NUCLEOTIDE SEQUENCE [LARGE SCALE GENOMIC DNA]</scope>
    <source>
        <strain evidence="2 3">HHB12733</strain>
    </source>
</reference>
<proteinExistence type="predicted"/>
<sequence length="99" mass="10503">MLSTRALPRGGRAARVLLPRTPARTFALSTRRSQPDDRSQPPTSQTAPIPSGPTIDTPPQKTEHNPLGLAPKDHATRPEDLPGERSVEGAATPAPRAGK</sequence>
<dbReference type="EMBL" id="KV423990">
    <property type="protein sequence ID" value="KZT55668.1"/>
    <property type="molecule type" value="Genomic_DNA"/>
</dbReference>
<dbReference type="InParanoid" id="A0A165EWK0"/>
<keyword evidence="3" id="KW-1185">Reference proteome</keyword>
<name>A0A165EWK0_9BASI</name>
<protein>
    <submittedName>
        <fullName evidence="2">Uncharacterized protein</fullName>
    </submittedName>
</protein>
<dbReference type="AlphaFoldDB" id="A0A165EWK0"/>
<evidence type="ECO:0000313" key="2">
    <source>
        <dbReference type="EMBL" id="KZT55668.1"/>
    </source>
</evidence>
<evidence type="ECO:0000313" key="3">
    <source>
        <dbReference type="Proteomes" id="UP000076842"/>
    </source>
</evidence>
<feature type="region of interest" description="Disordered" evidence="1">
    <location>
        <begin position="1"/>
        <end position="99"/>
    </location>
</feature>
<gene>
    <name evidence="2" type="ORF">CALCODRAFT_484549</name>
</gene>
<accession>A0A165EWK0</accession>
<dbReference type="Proteomes" id="UP000076842">
    <property type="component" value="Unassembled WGS sequence"/>
</dbReference>
<evidence type="ECO:0000256" key="1">
    <source>
        <dbReference type="SAM" id="MobiDB-lite"/>
    </source>
</evidence>
<dbReference type="OrthoDB" id="10467153at2759"/>
<feature type="compositionally biased region" description="Basic and acidic residues" evidence="1">
    <location>
        <begin position="71"/>
        <end position="87"/>
    </location>
</feature>